<accession>A0A176QFM2</accession>
<comment type="caution">
    <text evidence="1">The sequence shown here is derived from an EMBL/GenBank/DDBJ whole genome shotgun (WGS) entry which is preliminary data.</text>
</comment>
<proteinExistence type="predicted"/>
<dbReference type="InterPro" id="IPR054058">
    <property type="entry name" value="HTH_67"/>
</dbReference>
<gene>
    <name evidence="1" type="ORF">AWH69_01385</name>
</gene>
<organism evidence="1 2">
    <name type="scientific">Janibacter melonis</name>
    <dbReference type="NCBI Taxonomy" id="262209"/>
    <lineage>
        <taxon>Bacteria</taxon>
        <taxon>Bacillati</taxon>
        <taxon>Actinomycetota</taxon>
        <taxon>Actinomycetes</taxon>
        <taxon>Micrococcales</taxon>
        <taxon>Intrasporangiaceae</taxon>
        <taxon>Janibacter</taxon>
    </lineage>
</organism>
<evidence type="ECO:0000313" key="2">
    <source>
        <dbReference type="Proteomes" id="UP000076976"/>
    </source>
</evidence>
<name>A0A176QFM2_9MICO</name>
<sequence length="288" mass="31081">MPDVTSTLARTAYETLEPYHVLAYFNPHLKTESVPLRLSRAGMYVGGRAAPLGRTSAATVAATFYNFNPALITFGWSEALSTGLDETDAGRTRAVDASLRDALGERVSDPEIASVVGALRAGVVDARFEGRPLAAAWAAHPWPDEPHLQLWHAITVVREHRGDGHVAALVLADLSPVEALVLHEAPHPDPAIRRRTLGRSLLLTTRGWEDSDWESASQSLRSRGLLDADGAMTAAGAELYDRVERETDAAAAGLWAGVPEAEETLRRARPFVKAVIDVGYLPGTRPRA</sequence>
<keyword evidence="2" id="KW-1185">Reference proteome</keyword>
<dbReference type="AlphaFoldDB" id="A0A176QFM2"/>
<dbReference type="STRING" id="262209.AWH69_01385"/>
<dbReference type="Proteomes" id="UP000076976">
    <property type="component" value="Unassembled WGS sequence"/>
</dbReference>
<evidence type="ECO:0000313" key="1">
    <source>
        <dbReference type="EMBL" id="OAB88490.1"/>
    </source>
</evidence>
<protein>
    <recommendedName>
        <fullName evidence="3">SalK</fullName>
    </recommendedName>
</protein>
<dbReference type="Pfam" id="PF21863">
    <property type="entry name" value="HTH_67"/>
    <property type="match status" value="1"/>
</dbReference>
<dbReference type="EMBL" id="LQZG01000001">
    <property type="protein sequence ID" value="OAB88490.1"/>
    <property type="molecule type" value="Genomic_DNA"/>
</dbReference>
<evidence type="ECO:0008006" key="3">
    <source>
        <dbReference type="Google" id="ProtNLM"/>
    </source>
</evidence>
<dbReference type="NCBIfam" id="NF047719">
    <property type="entry name" value="SCO6745_fam_HTH"/>
    <property type="match status" value="1"/>
</dbReference>
<reference evidence="1 2" key="1">
    <citation type="submission" date="2016-01" db="EMBL/GenBank/DDBJ databases">
        <title>Janibacter melonis strain CD11_4 genome sequencing and assembly.</title>
        <authorList>
            <person name="Nair G.R."/>
            <person name="Kaur G."/>
            <person name="Chander A.M."/>
            <person name="Mayilraj S."/>
        </authorList>
    </citation>
    <scope>NUCLEOTIDE SEQUENCE [LARGE SCALE GENOMIC DNA]</scope>
    <source>
        <strain evidence="1 2">CD11-4</strain>
    </source>
</reference>